<dbReference type="EMBL" id="JYDR01000007">
    <property type="protein sequence ID" value="KRY77314.1"/>
    <property type="molecule type" value="Genomic_DNA"/>
</dbReference>
<dbReference type="Proteomes" id="UP000054632">
    <property type="component" value="Unassembled WGS sequence"/>
</dbReference>
<evidence type="ECO:0000313" key="1">
    <source>
        <dbReference type="EMBL" id="KRY77314.1"/>
    </source>
</evidence>
<dbReference type="AlphaFoldDB" id="A0A0V1EUX7"/>
<proteinExistence type="predicted"/>
<gene>
    <name evidence="1" type="ORF">T4A_5249</name>
</gene>
<sequence length="83" mass="9470">MKALRSESTCIMNTTNKKNTKRTDDVSMLYLINKMHSILVDFIKIKLSEARNLNGLSVHPVEHFWILGVESTPHLKSTCKSPQ</sequence>
<evidence type="ECO:0000313" key="2">
    <source>
        <dbReference type="Proteomes" id="UP000054632"/>
    </source>
</evidence>
<protein>
    <submittedName>
        <fullName evidence="1">Uncharacterized protein</fullName>
    </submittedName>
</protein>
<comment type="caution">
    <text evidence="1">The sequence shown here is derived from an EMBL/GenBank/DDBJ whole genome shotgun (WGS) entry which is preliminary data.</text>
</comment>
<name>A0A0V1EUX7_TRIPS</name>
<organism evidence="1 2">
    <name type="scientific">Trichinella pseudospiralis</name>
    <name type="common">Parasitic roundworm</name>
    <dbReference type="NCBI Taxonomy" id="6337"/>
    <lineage>
        <taxon>Eukaryota</taxon>
        <taxon>Metazoa</taxon>
        <taxon>Ecdysozoa</taxon>
        <taxon>Nematoda</taxon>
        <taxon>Enoplea</taxon>
        <taxon>Dorylaimia</taxon>
        <taxon>Trichinellida</taxon>
        <taxon>Trichinellidae</taxon>
        <taxon>Trichinella</taxon>
    </lineage>
</organism>
<accession>A0A0V1EUX7</accession>
<reference evidence="1 2" key="1">
    <citation type="submission" date="2015-01" db="EMBL/GenBank/DDBJ databases">
        <title>Evolution of Trichinella species and genotypes.</title>
        <authorList>
            <person name="Korhonen P.K."/>
            <person name="Edoardo P."/>
            <person name="Giuseppe L.R."/>
            <person name="Gasser R.B."/>
        </authorList>
    </citation>
    <scope>NUCLEOTIDE SEQUENCE [LARGE SCALE GENOMIC DNA]</scope>
    <source>
        <strain evidence="1">ISS13</strain>
    </source>
</reference>